<evidence type="ECO:0000313" key="6">
    <source>
        <dbReference type="EMBL" id="EQB14661.1"/>
    </source>
</evidence>
<sequence length="286" mass="31962">MSWRSTARSTAMADGPKREGMPLPTKLLVIEDDAHIRRLLRAAIQRAGHVAVEAATAREGLALLDIEKPDAVLLDLGLPDRDGIELIQPIRARSKATLIVVSAREDVSEKVAALDLGADDYLTKPFDTEELLARIRTALRHRLAGHTEQARVVCGDVEIDLAHRRVRRGGEEVHLSPKEYDVLAELAAKADRVISHAQLLRNVWGPAHERRVDYLRIVVRNLRQKLEPDPARPTLIQNEPAVGYRLKTTSRQCTVTNVRLVCPVTASGALYGKRTHRHFARQKQRS</sequence>
<dbReference type="GO" id="GO:0000976">
    <property type="term" value="F:transcription cis-regulatory region binding"/>
    <property type="evidence" value="ECO:0007669"/>
    <property type="project" value="TreeGrafter"/>
</dbReference>
<dbReference type="PANTHER" id="PTHR48111">
    <property type="entry name" value="REGULATOR OF RPOS"/>
    <property type="match status" value="1"/>
</dbReference>
<feature type="domain" description="OmpR/PhoB-type" evidence="5">
    <location>
        <begin position="149"/>
        <end position="248"/>
    </location>
</feature>
<dbReference type="SMART" id="SM00448">
    <property type="entry name" value="REC"/>
    <property type="match status" value="1"/>
</dbReference>
<dbReference type="Proteomes" id="UP000015531">
    <property type="component" value="Unassembled WGS sequence"/>
</dbReference>
<dbReference type="InterPro" id="IPR011006">
    <property type="entry name" value="CheY-like_superfamily"/>
</dbReference>
<dbReference type="AlphaFoldDB" id="T0HE63"/>
<feature type="domain" description="Response regulatory" evidence="4">
    <location>
        <begin position="26"/>
        <end position="139"/>
    </location>
</feature>
<name>T0HE63_9SPHN</name>
<comment type="caution">
    <text evidence="6">The sequence shown here is derived from an EMBL/GenBank/DDBJ whole genome shotgun (WGS) entry which is preliminary data.</text>
</comment>
<evidence type="ECO:0008006" key="8">
    <source>
        <dbReference type="Google" id="ProtNLM"/>
    </source>
</evidence>
<evidence type="ECO:0000256" key="3">
    <source>
        <dbReference type="PROSITE-ProRule" id="PRU01091"/>
    </source>
</evidence>
<dbReference type="PATRIC" id="fig|1331060.3.peg.2484"/>
<protein>
    <recommendedName>
        <fullName evidence="8">Fis family transcriptional regulator</fullName>
    </recommendedName>
</protein>
<dbReference type="Gene3D" id="6.10.250.690">
    <property type="match status" value="1"/>
</dbReference>
<dbReference type="PANTHER" id="PTHR48111:SF50">
    <property type="entry name" value="KDP OPERON TRANSCRIPTIONAL REGULATORY PROTEIN KDPE"/>
    <property type="match status" value="1"/>
</dbReference>
<evidence type="ECO:0000256" key="2">
    <source>
        <dbReference type="PROSITE-ProRule" id="PRU00169"/>
    </source>
</evidence>
<evidence type="ECO:0000313" key="7">
    <source>
        <dbReference type="Proteomes" id="UP000015531"/>
    </source>
</evidence>
<dbReference type="PROSITE" id="PS50110">
    <property type="entry name" value="RESPONSE_REGULATORY"/>
    <property type="match status" value="1"/>
</dbReference>
<evidence type="ECO:0000259" key="5">
    <source>
        <dbReference type="PROSITE" id="PS51755"/>
    </source>
</evidence>
<dbReference type="PROSITE" id="PS51755">
    <property type="entry name" value="OMPR_PHOB"/>
    <property type="match status" value="1"/>
</dbReference>
<dbReference type="InterPro" id="IPR001867">
    <property type="entry name" value="OmpR/PhoB-type_DNA-bd"/>
</dbReference>
<evidence type="ECO:0000256" key="1">
    <source>
        <dbReference type="ARBA" id="ARBA00023125"/>
    </source>
</evidence>
<dbReference type="Gene3D" id="3.40.50.2300">
    <property type="match status" value="1"/>
</dbReference>
<proteinExistence type="predicted"/>
<accession>T0HE63</accession>
<dbReference type="GO" id="GO:0006355">
    <property type="term" value="P:regulation of DNA-templated transcription"/>
    <property type="evidence" value="ECO:0007669"/>
    <property type="project" value="InterPro"/>
</dbReference>
<feature type="DNA-binding region" description="OmpR/PhoB-type" evidence="3">
    <location>
        <begin position="149"/>
        <end position="248"/>
    </location>
</feature>
<dbReference type="InterPro" id="IPR016032">
    <property type="entry name" value="Sig_transdc_resp-reg_C-effctor"/>
</dbReference>
<dbReference type="GO" id="GO:0032993">
    <property type="term" value="C:protein-DNA complex"/>
    <property type="evidence" value="ECO:0007669"/>
    <property type="project" value="TreeGrafter"/>
</dbReference>
<dbReference type="InterPro" id="IPR039420">
    <property type="entry name" value="WalR-like"/>
</dbReference>
<dbReference type="SUPFAM" id="SSF46894">
    <property type="entry name" value="C-terminal effector domain of the bipartite response regulators"/>
    <property type="match status" value="1"/>
</dbReference>
<feature type="modified residue" description="4-aspartylphosphate" evidence="2">
    <location>
        <position position="75"/>
    </location>
</feature>
<dbReference type="InterPro" id="IPR001789">
    <property type="entry name" value="Sig_transdc_resp-reg_receiver"/>
</dbReference>
<dbReference type="Pfam" id="PF00072">
    <property type="entry name" value="Response_reg"/>
    <property type="match status" value="1"/>
</dbReference>
<dbReference type="eggNOG" id="COG0745">
    <property type="taxonomic scope" value="Bacteria"/>
</dbReference>
<organism evidence="6 7">
    <name type="scientific">Sphingobium lactosutens DS20</name>
    <dbReference type="NCBI Taxonomy" id="1331060"/>
    <lineage>
        <taxon>Bacteria</taxon>
        <taxon>Pseudomonadati</taxon>
        <taxon>Pseudomonadota</taxon>
        <taxon>Alphaproteobacteria</taxon>
        <taxon>Sphingomonadales</taxon>
        <taxon>Sphingomonadaceae</taxon>
        <taxon>Sphingobium</taxon>
    </lineage>
</organism>
<dbReference type="SUPFAM" id="SSF52172">
    <property type="entry name" value="CheY-like"/>
    <property type="match status" value="1"/>
</dbReference>
<dbReference type="GO" id="GO:0005829">
    <property type="term" value="C:cytosol"/>
    <property type="evidence" value="ECO:0007669"/>
    <property type="project" value="TreeGrafter"/>
</dbReference>
<dbReference type="GO" id="GO:0000156">
    <property type="term" value="F:phosphorelay response regulator activity"/>
    <property type="evidence" value="ECO:0007669"/>
    <property type="project" value="TreeGrafter"/>
</dbReference>
<keyword evidence="7" id="KW-1185">Reference proteome</keyword>
<dbReference type="SMART" id="SM00862">
    <property type="entry name" value="Trans_reg_C"/>
    <property type="match status" value="1"/>
</dbReference>
<evidence type="ECO:0000259" key="4">
    <source>
        <dbReference type="PROSITE" id="PS50110"/>
    </source>
</evidence>
<dbReference type="InterPro" id="IPR036388">
    <property type="entry name" value="WH-like_DNA-bd_sf"/>
</dbReference>
<reference evidence="6 7" key="1">
    <citation type="journal article" date="2013" name="Genome Announc.">
        <title>Draft Genome Sequence of Sphingobium lactosutens Strain DS20T, Isolated from a Hexachlorocyclohexane Dumpsite.</title>
        <authorList>
            <person name="Kumar R."/>
            <person name="Dwivedi V."/>
            <person name="Negi V."/>
            <person name="Khurana J.P."/>
            <person name="Lal R."/>
        </authorList>
    </citation>
    <scope>NUCLEOTIDE SEQUENCE [LARGE SCALE GENOMIC DNA]</scope>
    <source>
        <strain evidence="6 7">DS20</strain>
    </source>
</reference>
<dbReference type="Gene3D" id="1.10.10.10">
    <property type="entry name" value="Winged helix-like DNA-binding domain superfamily/Winged helix DNA-binding domain"/>
    <property type="match status" value="1"/>
</dbReference>
<gene>
    <name evidence="6" type="ORF">RLDS_13065</name>
</gene>
<keyword evidence="2" id="KW-0597">Phosphoprotein</keyword>
<dbReference type="EMBL" id="ATDP01000090">
    <property type="protein sequence ID" value="EQB14661.1"/>
    <property type="molecule type" value="Genomic_DNA"/>
</dbReference>
<dbReference type="Pfam" id="PF00486">
    <property type="entry name" value="Trans_reg_C"/>
    <property type="match status" value="1"/>
</dbReference>
<dbReference type="CDD" id="cd00383">
    <property type="entry name" value="trans_reg_C"/>
    <property type="match status" value="1"/>
</dbReference>
<keyword evidence="1 3" id="KW-0238">DNA-binding</keyword>